<name>A0A850NY20_9PROT</name>
<gene>
    <name evidence="4" type="ORF">FHR90_003169</name>
    <name evidence="5" type="ORF">HUK83_10695</name>
</gene>
<dbReference type="InterPro" id="IPR011250">
    <property type="entry name" value="OMP/PagP_B-barrel"/>
</dbReference>
<evidence type="ECO:0000313" key="4">
    <source>
        <dbReference type="EMBL" id="MBB3175315.1"/>
    </source>
</evidence>
<sequence>MRLRTALLATTLLAAAPVVAKAQPITGPYVSIGAGYNYQQPIHSDFSPTTYANGVNSTSGSRSKYRLGDGFNGQGSVGWGFGNGFRAELEGDYYYNSVDHRSGTAYPGSTGGKQETYGAMANVLYDFNPSQFGFLPSPVVPYLGIGAGYQWTHLTTQTVYNNGFVNRVGGTNGSFAYQGIAGVAFNIAQVPGLAVTVEYRFLGTLNQDAYQSTAWTSNGLHKGNADFGKQYNHSGMLGLRYAFDTAPPPPPPVVAPVAPPYTPARTYLVFFDWDKSNLTPRARQIVAEAAQASTHVQTTRIEVNGYTDTSSARGGAAGAKYNQGLSVRRATSVKAELIRDGVPASAIDIHGYGESHPLVPTGPNAREPQNRRVEIILH</sequence>
<dbReference type="InterPro" id="IPR050330">
    <property type="entry name" value="Bact_OuterMem_StrucFunc"/>
</dbReference>
<reference evidence="5 7" key="1">
    <citation type="submission" date="2020-06" db="EMBL/GenBank/DDBJ databases">
        <title>Description of novel acetic acid bacteria.</title>
        <authorList>
            <person name="Sombolestani A."/>
        </authorList>
    </citation>
    <scope>NUCLEOTIDE SEQUENCE [LARGE SCALE GENOMIC DNA]</scope>
    <source>
        <strain evidence="5 7">LMG 26838</strain>
    </source>
</reference>
<evidence type="ECO:0000256" key="2">
    <source>
        <dbReference type="SAM" id="SignalP"/>
    </source>
</evidence>
<protein>
    <submittedName>
        <fullName evidence="5">OmpA family protein</fullName>
    </submittedName>
    <submittedName>
        <fullName evidence="4">Outer membrane protein OmpA-like peptidoglycan-associated protein</fullName>
    </submittedName>
</protein>
<feature type="chain" id="PRO_5033645019" evidence="2">
    <location>
        <begin position="23"/>
        <end position="378"/>
    </location>
</feature>
<feature type="domain" description="OmpA-like" evidence="3">
    <location>
        <begin position="258"/>
        <end position="378"/>
    </location>
</feature>
<dbReference type="PANTHER" id="PTHR30329:SF21">
    <property type="entry name" value="LIPOPROTEIN YIAD-RELATED"/>
    <property type="match status" value="1"/>
</dbReference>
<dbReference type="PANTHER" id="PTHR30329">
    <property type="entry name" value="STATOR ELEMENT OF FLAGELLAR MOTOR COMPLEX"/>
    <property type="match status" value="1"/>
</dbReference>
<feature type="signal peptide" evidence="2">
    <location>
        <begin position="1"/>
        <end position="22"/>
    </location>
</feature>
<keyword evidence="2" id="KW-0732">Signal</keyword>
<dbReference type="InterPro" id="IPR036737">
    <property type="entry name" value="OmpA-like_sf"/>
</dbReference>
<evidence type="ECO:0000313" key="6">
    <source>
        <dbReference type="Proteomes" id="UP000557688"/>
    </source>
</evidence>
<reference evidence="4 6" key="2">
    <citation type="submission" date="2020-08" db="EMBL/GenBank/DDBJ databases">
        <title>Genomic Encyclopedia of Type Strains, Phase III (KMG-III): the genomes of soil and plant-associated and newly described type strains.</title>
        <authorList>
            <person name="Whitman W."/>
        </authorList>
    </citation>
    <scope>NUCLEOTIDE SEQUENCE [LARGE SCALE GENOMIC DNA]</scope>
    <source>
        <strain evidence="4 6">CECT 8088</strain>
    </source>
</reference>
<organism evidence="5 7">
    <name type="scientific">Endobacter medicaginis</name>
    <dbReference type="NCBI Taxonomy" id="1181271"/>
    <lineage>
        <taxon>Bacteria</taxon>
        <taxon>Pseudomonadati</taxon>
        <taxon>Pseudomonadota</taxon>
        <taxon>Alphaproteobacteria</taxon>
        <taxon>Acetobacterales</taxon>
        <taxon>Acetobacteraceae</taxon>
        <taxon>Endobacter</taxon>
    </lineage>
</organism>
<dbReference type="AlphaFoldDB" id="A0A850NY20"/>
<comment type="caution">
    <text evidence="5">The sequence shown here is derived from an EMBL/GenBank/DDBJ whole genome shotgun (WGS) entry which is preliminary data.</text>
</comment>
<evidence type="ECO:0000313" key="7">
    <source>
        <dbReference type="Proteomes" id="UP000565205"/>
    </source>
</evidence>
<evidence type="ECO:0000256" key="1">
    <source>
        <dbReference type="PROSITE-ProRule" id="PRU00473"/>
    </source>
</evidence>
<dbReference type="Gene3D" id="2.40.160.20">
    <property type="match status" value="1"/>
</dbReference>
<dbReference type="PROSITE" id="PS51123">
    <property type="entry name" value="OMPA_2"/>
    <property type="match status" value="1"/>
</dbReference>
<evidence type="ECO:0000259" key="3">
    <source>
        <dbReference type="PROSITE" id="PS51123"/>
    </source>
</evidence>
<dbReference type="Proteomes" id="UP000565205">
    <property type="component" value="Unassembled WGS sequence"/>
</dbReference>
<evidence type="ECO:0000313" key="5">
    <source>
        <dbReference type="EMBL" id="NVN30797.1"/>
    </source>
</evidence>
<dbReference type="EMBL" id="JABXXQ010000220">
    <property type="protein sequence ID" value="NVN30797.1"/>
    <property type="molecule type" value="Genomic_DNA"/>
</dbReference>
<dbReference type="SUPFAM" id="SSF103088">
    <property type="entry name" value="OmpA-like"/>
    <property type="match status" value="1"/>
</dbReference>
<keyword evidence="1" id="KW-0472">Membrane</keyword>
<dbReference type="Gene3D" id="3.30.1330.60">
    <property type="entry name" value="OmpA-like domain"/>
    <property type="match status" value="1"/>
</dbReference>
<dbReference type="InterPro" id="IPR006665">
    <property type="entry name" value="OmpA-like"/>
</dbReference>
<keyword evidence="6" id="KW-1185">Reference proteome</keyword>
<dbReference type="EMBL" id="JACHXV010000025">
    <property type="protein sequence ID" value="MBB3175315.1"/>
    <property type="molecule type" value="Genomic_DNA"/>
</dbReference>
<accession>A0A850NY20</accession>
<proteinExistence type="predicted"/>
<dbReference type="SUPFAM" id="SSF56925">
    <property type="entry name" value="OMPA-like"/>
    <property type="match status" value="1"/>
</dbReference>
<dbReference type="RefSeq" id="WP_176624623.1">
    <property type="nucleotide sequence ID" value="NZ_JABXXQ010000220.1"/>
</dbReference>
<dbReference type="Pfam" id="PF00691">
    <property type="entry name" value="OmpA"/>
    <property type="match status" value="1"/>
</dbReference>
<dbReference type="GO" id="GO:0016020">
    <property type="term" value="C:membrane"/>
    <property type="evidence" value="ECO:0007669"/>
    <property type="project" value="UniProtKB-UniRule"/>
</dbReference>
<dbReference type="Proteomes" id="UP000557688">
    <property type="component" value="Unassembled WGS sequence"/>
</dbReference>
<dbReference type="CDD" id="cd07185">
    <property type="entry name" value="OmpA_C-like"/>
    <property type="match status" value="1"/>
</dbReference>